<dbReference type="PaxDb" id="523849-OCC_13890"/>
<organism evidence="1 2">
    <name type="scientific">Thermococcus litoralis (strain ATCC 51850 / DSM 5473 / JCM 8560 / NS-C)</name>
    <dbReference type="NCBI Taxonomy" id="523849"/>
    <lineage>
        <taxon>Archaea</taxon>
        <taxon>Methanobacteriati</taxon>
        <taxon>Methanobacteriota</taxon>
        <taxon>Thermococci</taxon>
        <taxon>Thermococcales</taxon>
        <taxon>Thermococcaceae</taxon>
        <taxon>Thermococcus</taxon>
    </lineage>
</organism>
<evidence type="ECO:0000313" key="2">
    <source>
        <dbReference type="Proteomes" id="UP000015502"/>
    </source>
</evidence>
<dbReference type="Proteomes" id="UP000015502">
    <property type="component" value="Chromosome"/>
</dbReference>
<protein>
    <submittedName>
        <fullName evidence="1">Uncharacterized protein</fullName>
    </submittedName>
</protein>
<sequence>MKQRARTNEKGITKIVYEEKVLNSPINLREKIKAKLFNPSEFRWIQRFKG</sequence>
<dbReference type="HOGENOM" id="CLU_3113270_0_0_2"/>
<dbReference type="AlphaFoldDB" id="S5ZIB9"/>
<reference evidence="1 2" key="1">
    <citation type="journal article" date="2012" name="J. Bacteriol.">
        <title>Genome sequence of the model hyperthermophilic archaeon Thermococcus litoralis NS-C.</title>
        <authorList>
            <person name="Gardner A.F."/>
            <person name="Kumar S."/>
            <person name="Perler F.B."/>
        </authorList>
    </citation>
    <scope>NUCLEOTIDE SEQUENCE [LARGE SCALE GENOMIC DNA]</scope>
    <source>
        <strain evidence="2">ATCC 51850 / DSM 5473 / JCM 8560 / NS-C</strain>
    </source>
</reference>
<evidence type="ECO:0000313" key="1">
    <source>
        <dbReference type="EMBL" id="AGT34261.1"/>
    </source>
</evidence>
<dbReference type="EMBL" id="CP006670">
    <property type="protein sequence ID" value="AGT34261.1"/>
    <property type="molecule type" value="Genomic_DNA"/>
</dbReference>
<keyword evidence="2" id="KW-1185">Reference proteome</keyword>
<gene>
    <name evidence="1" type="ORF">OCC_13890</name>
</gene>
<proteinExistence type="predicted"/>
<dbReference type="KEGG" id="tlt:OCC_13890"/>
<name>S5ZIB9_THELN</name>
<accession>S5ZIB9</accession>
<dbReference type="STRING" id="523849.OCC_13890"/>